<dbReference type="PANTHER" id="PTHR30591:SF1">
    <property type="entry name" value="RECBCD ENZYME SUBUNIT RECC"/>
    <property type="match status" value="1"/>
</dbReference>
<organism evidence="13 14">
    <name type="scientific">Nocardioides agariphilus</name>
    <dbReference type="NCBI Taxonomy" id="433664"/>
    <lineage>
        <taxon>Bacteria</taxon>
        <taxon>Bacillati</taxon>
        <taxon>Actinomycetota</taxon>
        <taxon>Actinomycetes</taxon>
        <taxon>Propionibacteriales</taxon>
        <taxon>Nocardioidaceae</taxon>
        <taxon>Nocardioides</taxon>
    </lineage>
</organism>
<dbReference type="RefSeq" id="WP_194695902.1">
    <property type="nucleotide sequence ID" value="NZ_JADKPO010000009.1"/>
</dbReference>
<dbReference type="Pfam" id="PF04257">
    <property type="entry name" value="Exonuc_V_gamma"/>
    <property type="match status" value="1"/>
</dbReference>
<keyword evidence="8 10" id="KW-0238">DNA-binding</keyword>
<keyword evidence="7 10" id="KW-0067">ATP-binding</keyword>
<evidence type="ECO:0000313" key="14">
    <source>
        <dbReference type="Proteomes" id="UP000660668"/>
    </source>
</evidence>
<comment type="caution">
    <text evidence="13">The sequence shown here is derived from an EMBL/GenBank/DDBJ whole genome shotgun (WGS) entry which is preliminary data.</text>
</comment>
<dbReference type="Pfam" id="PF17946">
    <property type="entry name" value="RecC_C"/>
    <property type="match status" value="1"/>
</dbReference>
<evidence type="ECO:0000256" key="6">
    <source>
        <dbReference type="ARBA" id="ARBA00022839"/>
    </source>
</evidence>
<dbReference type="InterPro" id="IPR013986">
    <property type="entry name" value="DExx_box_DNA_helicase_dom_sf"/>
</dbReference>
<comment type="subunit">
    <text evidence="10">Heterotrimer of RecB, RecC and RecD. All subunits contribute to DNA-binding.</text>
</comment>
<keyword evidence="14" id="KW-1185">Reference proteome</keyword>
<dbReference type="Gene3D" id="3.40.50.300">
    <property type="entry name" value="P-loop containing nucleotide triphosphate hydrolases"/>
    <property type="match status" value="2"/>
</dbReference>
<gene>
    <name evidence="10 13" type="primary">recC</name>
    <name evidence="13" type="ORF">ISU10_08190</name>
</gene>
<dbReference type="InterPro" id="IPR011335">
    <property type="entry name" value="Restrct_endonuc-II-like"/>
</dbReference>
<dbReference type="SUPFAM" id="SSF52980">
    <property type="entry name" value="Restriction endonuclease-like"/>
    <property type="match status" value="1"/>
</dbReference>
<dbReference type="InterPro" id="IPR027417">
    <property type="entry name" value="P-loop_NTPase"/>
</dbReference>
<dbReference type="EMBL" id="JADKPO010000009">
    <property type="protein sequence ID" value="MBF4767745.1"/>
    <property type="molecule type" value="Genomic_DNA"/>
</dbReference>
<keyword evidence="3 10" id="KW-0227">DNA damage</keyword>
<comment type="miscellaneous">
    <text evidence="10">In the RecBCD complex, RecB has a slow 3'-5' helicase, an exonuclease activity and loads RecA onto ssDNA, RecD has a fast 5'-3' helicase activity, while RecC stimulates the ATPase and processivity of the RecB helicase and contributes to recognition of the Chi site.</text>
</comment>
<keyword evidence="4 10" id="KW-0378">Hydrolase</keyword>
<evidence type="ECO:0000256" key="2">
    <source>
        <dbReference type="ARBA" id="ARBA00022741"/>
    </source>
</evidence>
<accession>A0A930YPI6</accession>
<reference evidence="13" key="1">
    <citation type="submission" date="2020-11" db="EMBL/GenBank/DDBJ databases">
        <title>Nocardioides cynanchi sp. nov., isolated from soil of rhizosphere of Cynanchum wilfordii.</title>
        <authorList>
            <person name="Lee J.-S."/>
            <person name="Suh M.K."/>
            <person name="Kim J.-S."/>
        </authorList>
    </citation>
    <scope>NUCLEOTIDE SEQUENCE</scope>
    <source>
        <strain evidence="13">KCTC 19276</strain>
    </source>
</reference>
<evidence type="ECO:0000256" key="8">
    <source>
        <dbReference type="ARBA" id="ARBA00023125"/>
    </source>
</evidence>
<keyword evidence="6 10" id="KW-0269">Exonuclease</keyword>
<evidence type="ECO:0000256" key="9">
    <source>
        <dbReference type="ARBA" id="ARBA00023204"/>
    </source>
</evidence>
<dbReference type="Gene3D" id="1.10.10.160">
    <property type="match status" value="1"/>
</dbReference>
<protein>
    <recommendedName>
        <fullName evidence="10">RecBCD enzyme subunit RecC</fullName>
    </recommendedName>
    <alternativeName>
        <fullName evidence="10">Exonuclease V subunit RecC</fullName>
        <shortName evidence="10">ExoV subunit RecC</shortName>
    </alternativeName>
    <alternativeName>
        <fullName evidence="10">Helicase/nuclease RecBCD subunit RecC</fullName>
    </alternativeName>
</protein>
<keyword evidence="2 10" id="KW-0547">Nucleotide-binding</keyword>
<dbReference type="InterPro" id="IPR006697">
    <property type="entry name" value="RecC"/>
</dbReference>
<feature type="region of interest" description="Disordered" evidence="11">
    <location>
        <begin position="607"/>
        <end position="634"/>
    </location>
</feature>
<proteinExistence type="inferred from homology"/>
<evidence type="ECO:0000256" key="7">
    <source>
        <dbReference type="ARBA" id="ARBA00022840"/>
    </source>
</evidence>
<evidence type="ECO:0000256" key="1">
    <source>
        <dbReference type="ARBA" id="ARBA00022722"/>
    </source>
</evidence>
<feature type="region of interest" description="Disordered" evidence="11">
    <location>
        <begin position="775"/>
        <end position="794"/>
    </location>
</feature>
<evidence type="ECO:0000256" key="11">
    <source>
        <dbReference type="SAM" id="MobiDB-lite"/>
    </source>
</evidence>
<evidence type="ECO:0000259" key="12">
    <source>
        <dbReference type="Pfam" id="PF17946"/>
    </source>
</evidence>
<dbReference type="PANTHER" id="PTHR30591">
    <property type="entry name" value="RECBCD ENZYME SUBUNIT RECC"/>
    <property type="match status" value="1"/>
</dbReference>
<dbReference type="GO" id="GO:0003677">
    <property type="term" value="F:DNA binding"/>
    <property type="evidence" value="ECO:0007669"/>
    <property type="project" value="UniProtKB-UniRule"/>
</dbReference>
<sequence length="1148" mass="124376">MALHLHRAPRTDLLADALADLLSRPLDDPLLQEVVVVPARGVERWLTQRLSHRLGIAGDTAGGDGVCAGVRFLSPRSLVTLVLGRDHDDPWDPERLVWPLLATIDASLDEPWCKPLADHLGHGLTGDDAELRRNRRYSVAIRLASLFASYAAQRPSIVTDWREGRDTDGAGGRLDADLAWQPELWRRVLTRVDAAPPDIRHTATLDLLRSGGTALDLPPRLSLFGHTRLPATEVELLGALGEHHDVHLYLPQASPALWDALAGLGGSVARVDDDSATRVGHPLLASLGRDARELRRSLDGAGFPSGDAVPLADDEPATLLAMLQHDLRANHSPTVEERAGRHHDIDDRSLQVHACHGPSRQVDVLREVLVGLLEDDPTLEPRDILVMCPDIETYAPLISAGFGLAPTGPEAADGVGVAAHPAHRLRVKLADRALVSTNPLLAIAGVLLDLSGGRVTASEVLDLAASDPCRRRFGFTDDELERAGRWVASTGIRWGLDREARAAFSMERFPQNTWRTGLDRILLGVAMSGDDHRHLGTGLPLDDVGSNEVDLAGRLAELVDRLGQCLHALDEARTVADWMTALRAGVRSLTDVPADDAWQYPQLERELARASATDSGPDSGPDSGTDSGTDSGSGLELRLADVRALLGGRLAGRPTRANFRTGTLTVCTMVPMRSVPHRVVCLLGLDDGVFPRAGFVDGDDVLARRPRTGERDGRSEDRQLLLDAVMAATEHLVVTYTGANEHSGARRPPAVPLGELLDAADRTTAAPVRDEILTRHPLQPYDPRNLKAGDPAGDPPEWSVAELRGPAQRPFSFDVSSLAGARSAAGPRRPAPPLLTGALPPREAEDVTLDDLVRFLLHPVRTFLRDRLDLATPFEPDELDDAIPVSLDSLEVWQVGDHLLRELLAGQDPVAVMTAEQLRGTLPPFRLGERALTGVTEECQKLWNGTAELRTGTRRSVDVDVDLGNGRRLTGTIPGVYGTKLVSLGYSRLKAKQRLRTWVELLALSASDPDQSWTGHAVGRERAGPKRALTGPLDQRAAAWLRSLVELRDLGLTTPLPMPVATAAAWADAHAKAERGMDIDVKQAARREWETDRFAGAASFAKEDQDAYHVRVFGPHLSVEGLIDLGLPQYAWQVWEPLLSGAEKVGPL</sequence>
<dbReference type="GO" id="GO:0000724">
    <property type="term" value="P:double-strand break repair via homologous recombination"/>
    <property type="evidence" value="ECO:0007669"/>
    <property type="project" value="UniProtKB-UniRule"/>
</dbReference>
<dbReference type="AlphaFoldDB" id="A0A930YPI6"/>
<keyword evidence="9 10" id="KW-0234">DNA repair</keyword>
<dbReference type="GO" id="GO:0008854">
    <property type="term" value="F:exodeoxyribonuclease V activity"/>
    <property type="evidence" value="ECO:0007669"/>
    <property type="project" value="InterPro"/>
</dbReference>
<dbReference type="GO" id="GO:0003678">
    <property type="term" value="F:DNA helicase activity"/>
    <property type="evidence" value="ECO:0007669"/>
    <property type="project" value="UniProtKB-UniRule"/>
</dbReference>
<evidence type="ECO:0000313" key="13">
    <source>
        <dbReference type="EMBL" id="MBF4767745.1"/>
    </source>
</evidence>
<dbReference type="GO" id="GO:0009338">
    <property type="term" value="C:exodeoxyribonuclease V complex"/>
    <property type="evidence" value="ECO:0007669"/>
    <property type="project" value="InterPro"/>
</dbReference>
<feature type="compositionally biased region" description="Low complexity" evidence="11">
    <location>
        <begin position="613"/>
        <end position="634"/>
    </location>
</feature>
<feature type="domain" description="RecC C-terminal" evidence="12">
    <location>
        <begin position="845"/>
        <end position="1070"/>
    </location>
</feature>
<evidence type="ECO:0000256" key="4">
    <source>
        <dbReference type="ARBA" id="ARBA00022801"/>
    </source>
</evidence>
<dbReference type="Gene3D" id="1.10.10.990">
    <property type="match status" value="1"/>
</dbReference>
<keyword evidence="5 10" id="KW-0347">Helicase</keyword>
<dbReference type="HAMAP" id="MF_01486">
    <property type="entry name" value="RecC"/>
    <property type="match status" value="1"/>
</dbReference>
<comment type="function">
    <text evidence="10">A helicase/nuclease that prepares dsDNA breaks (DSB) for recombinational DNA repair. Binds to DSBs and unwinds DNA via a highly rapid and processive ATP-dependent bidirectional helicase activity. Unwinds dsDNA until it encounters a Chi (crossover hotspot instigator) sequence from the 3' direction. Cuts ssDNA a few nucleotides 3' to the Chi site. The properties and activities of the enzyme are changed at Chi. The Chi-altered holoenzyme produces a long 3'-ssDNA overhang and facilitates RecA-binding to the ssDNA for homologous DNA recombination and repair. Holoenzyme degrades any linearized DNA that is unable to undergo homologous recombination. In the holoenzyme this subunit recognizes the wild-type Chi sequence, and when added to isolated RecB increases its ATP-dependent helicase processivity.</text>
</comment>
<keyword evidence="1 10" id="KW-0540">Nuclease</keyword>
<dbReference type="InterPro" id="IPR041500">
    <property type="entry name" value="RecC_C"/>
</dbReference>
<dbReference type="SUPFAM" id="SSF52540">
    <property type="entry name" value="P-loop containing nucleoside triphosphate hydrolases"/>
    <property type="match status" value="2"/>
</dbReference>
<dbReference type="Gene3D" id="3.40.50.10930">
    <property type="match status" value="1"/>
</dbReference>
<dbReference type="PIRSF" id="PIRSF000980">
    <property type="entry name" value="RecC"/>
    <property type="match status" value="1"/>
</dbReference>
<comment type="similarity">
    <text evidence="10">Belongs to the RecC family.</text>
</comment>
<evidence type="ECO:0000256" key="5">
    <source>
        <dbReference type="ARBA" id="ARBA00022806"/>
    </source>
</evidence>
<evidence type="ECO:0000256" key="10">
    <source>
        <dbReference type="HAMAP-Rule" id="MF_01486"/>
    </source>
</evidence>
<dbReference type="GO" id="GO:0005524">
    <property type="term" value="F:ATP binding"/>
    <property type="evidence" value="ECO:0007669"/>
    <property type="project" value="UniProtKB-UniRule"/>
</dbReference>
<dbReference type="NCBIfam" id="TIGR01450">
    <property type="entry name" value="recC"/>
    <property type="match status" value="1"/>
</dbReference>
<evidence type="ECO:0000256" key="3">
    <source>
        <dbReference type="ARBA" id="ARBA00022763"/>
    </source>
</evidence>
<dbReference type="Proteomes" id="UP000660668">
    <property type="component" value="Unassembled WGS sequence"/>
</dbReference>
<name>A0A930YPI6_9ACTN</name>